<evidence type="ECO:0000256" key="1">
    <source>
        <dbReference type="ARBA" id="ARBA00022741"/>
    </source>
</evidence>
<dbReference type="InterPro" id="IPR002498">
    <property type="entry name" value="PInositol-4-P-4/5-kinase_core"/>
</dbReference>
<organism evidence="7 8">
    <name type="scientific">Ilex paraguariensis</name>
    <name type="common">yerba mate</name>
    <dbReference type="NCBI Taxonomy" id="185542"/>
    <lineage>
        <taxon>Eukaryota</taxon>
        <taxon>Viridiplantae</taxon>
        <taxon>Streptophyta</taxon>
        <taxon>Embryophyta</taxon>
        <taxon>Tracheophyta</taxon>
        <taxon>Spermatophyta</taxon>
        <taxon>Magnoliopsida</taxon>
        <taxon>eudicotyledons</taxon>
        <taxon>Gunneridae</taxon>
        <taxon>Pentapetalae</taxon>
        <taxon>asterids</taxon>
        <taxon>campanulids</taxon>
        <taxon>Aquifoliales</taxon>
        <taxon>Aquifoliaceae</taxon>
        <taxon>Ilex</taxon>
    </lineage>
</organism>
<dbReference type="Proteomes" id="UP001642360">
    <property type="component" value="Unassembled WGS sequence"/>
</dbReference>
<dbReference type="Gene3D" id="3.30.810.10">
    <property type="entry name" value="2-Layer Sandwich"/>
    <property type="match status" value="1"/>
</dbReference>
<evidence type="ECO:0000313" key="7">
    <source>
        <dbReference type="EMBL" id="CAK9168125.1"/>
    </source>
</evidence>
<dbReference type="PANTHER" id="PTHR45748">
    <property type="entry name" value="1-PHOSPHATIDYLINOSITOL 3-PHOSPHATE 5-KINASE-RELATED"/>
    <property type="match status" value="1"/>
</dbReference>
<dbReference type="FunFam" id="3.30.800.10:FF:000007">
    <property type="entry name" value="Putative 1-phosphatidylinositol-4-phosphate 5-kinase/ zinc ion binding family"/>
    <property type="match status" value="1"/>
</dbReference>
<comment type="caution">
    <text evidence="7">The sequence shown here is derived from an EMBL/GenBank/DDBJ whole genome shotgun (WGS) entry which is preliminary data.</text>
</comment>
<evidence type="ECO:0000256" key="5">
    <source>
        <dbReference type="SAM" id="MobiDB-lite"/>
    </source>
</evidence>
<dbReference type="GO" id="GO:0016301">
    <property type="term" value="F:kinase activity"/>
    <property type="evidence" value="ECO:0007669"/>
    <property type="project" value="UniProtKB-UniRule"/>
</dbReference>
<evidence type="ECO:0000259" key="6">
    <source>
        <dbReference type="PROSITE" id="PS51455"/>
    </source>
</evidence>
<reference evidence="7 8" key="1">
    <citation type="submission" date="2024-02" db="EMBL/GenBank/DDBJ databases">
        <authorList>
            <person name="Vignale AGUSTIN F."/>
            <person name="Sosa J E."/>
            <person name="Modenutti C."/>
        </authorList>
    </citation>
    <scope>NUCLEOTIDE SEQUENCE [LARGE SCALE GENOMIC DNA]</scope>
</reference>
<proteinExistence type="predicted"/>
<dbReference type="Pfam" id="PF01504">
    <property type="entry name" value="PIP5K"/>
    <property type="match status" value="2"/>
</dbReference>
<dbReference type="AlphaFoldDB" id="A0ABC8TFA9"/>
<name>A0ABC8TFA9_9AQUA</name>
<dbReference type="Gene3D" id="3.30.800.10">
    <property type="entry name" value="Phosphatidylinositol Phosphate Kinase II Beta"/>
    <property type="match status" value="1"/>
</dbReference>
<dbReference type="InterPro" id="IPR027483">
    <property type="entry name" value="PInositol-4-P-4/5-kinase_C_sf"/>
</dbReference>
<dbReference type="PANTHER" id="PTHR45748:SF4">
    <property type="entry name" value="1-PHOSPHATIDYLINOSITOL-3-PHOSPHATE 5-KINASE FAB1D-RELATED"/>
    <property type="match status" value="1"/>
</dbReference>
<evidence type="ECO:0000256" key="4">
    <source>
        <dbReference type="PROSITE-ProRule" id="PRU00781"/>
    </source>
</evidence>
<dbReference type="EMBL" id="CAUOFW020005013">
    <property type="protein sequence ID" value="CAK9168125.1"/>
    <property type="molecule type" value="Genomic_DNA"/>
</dbReference>
<evidence type="ECO:0000256" key="3">
    <source>
        <dbReference type="ARBA" id="ARBA00022840"/>
    </source>
</evidence>
<keyword evidence="8" id="KW-1185">Reference proteome</keyword>
<dbReference type="FunFam" id="3.30.810.10:FF:000001">
    <property type="entry name" value="1-phosphatidylinositol 3-phosphate 5-kinase FAB1"/>
    <property type="match status" value="1"/>
</dbReference>
<keyword evidence="1 4" id="KW-0547">Nucleotide-binding</keyword>
<gene>
    <name evidence="7" type="ORF">ILEXP_LOCUS37458</name>
</gene>
<dbReference type="CDD" id="cd17300">
    <property type="entry name" value="PIPKc_PIKfyve"/>
    <property type="match status" value="1"/>
</dbReference>
<dbReference type="PROSITE" id="PS51455">
    <property type="entry name" value="PIPK"/>
    <property type="match status" value="1"/>
</dbReference>
<keyword evidence="4" id="KW-0808">Transferase</keyword>
<feature type="region of interest" description="Disordered" evidence="5">
    <location>
        <begin position="626"/>
        <end position="670"/>
    </location>
</feature>
<sequence length="670" mass="76099">MQGQTHLKEQDNTGEKINGVQINVENGDKVFDNSGSLNVKLVTPIEANDFPIKEIQIDGQDQGSREQDDFTLSTVTENIRGIKANGSSIQDFFVQPPLSDHSTAEDENFLEDNRPLSAQLQIGEIIPITKDLEGGGLYLNPPQRGKSPLSPSCGIDNAKAWMWTPFPEIRRECMRDLQRGYLLKFEAITNHAADSTARKLIADESSRLHIPLGTDDYIVSDYEDEFSSIIACALALLKDLPIASEDHYEDSRKEKGMDAQTYESSHSLMRIFSLASLNWSSNGSMNSDGIHSSASISSEGSHLSSFNRLDLLDSLVSLEALHPEVSMGLGKLPGKRKYSVVCLYASQFRDLRNRCCPSELDFIASLCRCKNWDAKGGKSKSFFAKTLDDRFIIKEIKKTEFDSFMKFAPDYFHYMNQCYEMRNQTCLAKILGIYQVTMRQTKNGKETKHDLMVMENLAFGRNPTRQYDLKGALHARFNSSGDGSGDVLLDQNFVNDMNISPLYVSRKAKRILQRAVWNDTAFLNSIHVMDYSLLVGVDTQRRELVCGIIDYLRQYTWDKQLETWVKSSLVVPKNHLPTIISPKEYKKRFRKFIDTHFLSVPDHWCSQRSSNPCSLCGVGSDDDSSHSRSLELREHHDDSHRTKFQEQQERDEDSFHTKSRDHEKQNGFPS</sequence>
<feature type="domain" description="PIPK" evidence="6">
    <location>
        <begin position="280"/>
        <end position="597"/>
    </location>
</feature>
<evidence type="ECO:0000256" key="2">
    <source>
        <dbReference type="ARBA" id="ARBA00022777"/>
    </source>
</evidence>
<dbReference type="GO" id="GO:0005524">
    <property type="term" value="F:ATP binding"/>
    <property type="evidence" value="ECO:0007669"/>
    <property type="project" value="UniProtKB-UniRule"/>
</dbReference>
<protein>
    <recommendedName>
        <fullName evidence="6">PIPK domain-containing protein</fullName>
    </recommendedName>
</protein>
<dbReference type="GO" id="GO:0046488">
    <property type="term" value="P:phosphatidylinositol metabolic process"/>
    <property type="evidence" value="ECO:0007669"/>
    <property type="project" value="UniProtKB-UniRule"/>
</dbReference>
<evidence type="ECO:0000313" key="8">
    <source>
        <dbReference type="Proteomes" id="UP001642360"/>
    </source>
</evidence>
<dbReference type="InterPro" id="IPR044769">
    <property type="entry name" value="PIKfyve_PIPKc"/>
</dbReference>
<keyword evidence="3 4" id="KW-0067">ATP-binding</keyword>
<dbReference type="SUPFAM" id="SSF56104">
    <property type="entry name" value="SAICAR synthase-like"/>
    <property type="match status" value="1"/>
</dbReference>
<dbReference type="InterPro" id="IPR027484">
    <property type="entry name" value="PInositol-4-P-5-kinase_N"/>
</dbReference>
<keyword evidence="2 4" id="KW-0418">Kinase</keyword>
<dbReference type="SMART" id="SM00330">
    <property type="entry name" value="PIPKc"/>
    <property type="match status" value="1"/>
</dbReference>
<accession>A0ABC8TFA9</accession>